<evidence type="ECO:0000313" key="2">
    <source>
        <dbReference type="EMBL" id="MBE1163039.1"/>
    </source>
</evidence>
<organism evidence="2 3">
    <name type="scientific">Dyella acidiphila</name>
    <dbReference type="NCBI Taxonomy" id="2775866"/>
    <lineage>
        <taxon>Bacteria</taxon>
        <taxon>Pseudomonadati</taxon>
        <taxon>Pseudomonadota</taxon>
        <taxon>Gammaproteobacteria</taxon>
        <taxon>Lysobacterales</taxon>
        <taxon>Rhodanobacteraceae</taxon>
        <taxon>Dyella</taxon>
    </lineage>
</organism>
<evidence type="ECO:0008006" key="4">
    <source>
        <dbReference type="Google" id="ProtNLM"/>
    </source>
</evidence>
<dbReference type="Gene3D" id="3.40.720.10">
    <property type="entry name" value="Alkaline Phosphatase, subunit A"/>
    <property type="match status" value="1"/>
</dbReference>
<sequence length="182" mass="20161">MSKIDHVIVLMLENRSFDSILGRLYTDRIDFDGVPGGAYNMVGDQKVSAWTSDQGEGSGDFTIPTPDPEEDFADITDQIFGTGKAPPAPPTMSGFAENYVKTGGDPRNVMHGYSPRQLPVISTLAQHFAVSDRWFASAPNQTWPNRFFVHTGTAGGYVNNSPLHPPYMMETIFNRWKRSSID</sequence>
<dbReference type="PANTHER" id="PTHR31956:SF1">
    <property type="entry name" value="NON-SPECIFIC PHOSPHOLIPASE C1"/>
    <property type="match status" value="1"/>
</dbReference>
<dbReference type="InterPro" id="IPR007312">
    <property type="entry name" value="Phosphoesterase"/>
</dbReference>
<dbReference type="Proteomes" id="UP000651010">
    <property type="component" value="Unassembled WGS sequence"/>
</dbReference>
<dbReference type="InterPro" id="IPR017850">
    <property type="entry name" value="Alkaline_phosphatase_core_sf"/>
</dbReference>
<reference evidence="2 3" key="1">
    <citation type="submission" date="2020-09" db="EMBL/GenBank/DDBJ databases">
        <title>Dyella sp. 7MK23 isolated from forest soil.</title>
        <authorList>
            <person name="Fu J."/>
        </authorList>
    </citation>
    <scope>NUCLEOTIDE SEQUENCE [LARGE SCALE GENOMIC DNA]</scope>
    <source>
        <strain evidence="2 3">7MK23</strain>
    </source>
</reference>
<protein>
    <recommendedName>
        <fullName evidence="4">Phosphoesterase</fullName>
    </recommendedName>
</protein>
<proteinExistence type="predicted"/>
<gene>
    <name evidence="2" type="ORF">IGX34_21860</name>
</gene>
<evidence type="ECO:0000313" key="3">
    <source>
        <dbReference type="Proteomes" id="UP000651010"/>
    </source>
</evidence>
<dbReference type="PANTHER" id="PTHR31956">
    <property type="entry name" value="NON-SPECIFIC PHOSPHOLIPASE C4-RELATED"/>
    <property type="match status" value="1"/>
</dbReference>
<keyword evidence="3" id="KW-1185">Reference proteome</keyword>
<evidence type="ECO:0000256" key="1">
    <source>
        <dbReference type="ARBA" id="ARBA00022801"/>
    </source>
</evidence>
<dbReference type="RefSeq" id="WP_192557884.1">
    <property type="nucleotide sequence ID" value="NZ_JACZZA010000023.1"/>
</dbReference>
<keyword evidence="1" id="KW-0378">Hydrolase</keyword>
<name>A0ABR9GG61_9GAMM</name>
<dbReference type="Pfam" id="PF04185">
    <property type="entry name" value="Phosphoesterase"/>
    <property type="match status" value="1"/>
</dbReference>
<accession>A0ABR9GG61</accession>
<dbReference type="EMBL" id="JACZZA010000023">
    <property type="protein sequence ID" value="MBE1163039.1"/>
    <property type="molecule type" value="Genomic_DNA"/>
</dbReference>
<comment type="caution">
    <text evidence="2">The sequence shown here is derived from an EMBL/GenBank/DDBJ whole genome shotgun (WGS) entry which is preliminary data.</text>
</comment>